<organism evidence="8 9">
    <name type="scientific">Niveibacterium microcysteis</name>
    <dbReference type="NCBI Taxonomy" id="2811415"/>
    <lineage>
        <taxon>Bacteria</taxon>
        <taxon>Pseudomonadati</taxon>
        <taxon>Pseudomonadota</taxon>
        <taxon>Betaproteobacteria</taxon>
        <taxon>Rhodocyclales</taxon>
        <taxon>Rhodocyclaceae</taxon>
        <taxon>Niveibacterium</taxon>
    </lineage>
</organism>
<dbReference type="InterPro" id="IPR011010">
    <property type="entry name" value="DNA_brk_join_enz"/>
</dbReference>
<dbReference type="InterPro" id="IPR013762">
    <property type="entry name" value="Integrase-like_cat_sf"/>
</dbReference>
<evidence type="ECO:0000313" key="9">
    <source>
        <dbReference type="Proteomes" id="UP000663570"/>
    </source>
</evidence>
<reference evidence="8 9" key="1">
    <citation type="submission" date="2021-02" db="EMBL/GenBank/DDBJ databases">
        <title>Niveibacterium changnyeongensis HC41.</title>
        <authorList>
            <person name="Kang M."/>
        </authorList>
    </citation>
    <scope>NUCLEOTIDE SEQUENCE [LARGE SCALE GENOMIC DNA]</scope>
    <source>
        <strain evidence="8 9">HC41</strain>
    </source>
</reference>
<name>A0ABX7MAM8_9RHOO</name>
<dbReference type="PROSITE" id="PS51900">
    <property type="entry name" value="CB"/>
    <property type="match status" value="1"/>
</dbReference>
<accession>A0ABX7MAM8</accession>
<dbReference type="RefSeq" id="WP_206256156.1">
    <property type="nucleotide sequence ID" value="NZ_CP071060.1"/>
</dbReference>
<evidence type="ECO:0000256" key="4">
    <source>
        <dbReference type="ARBA" id="ARBA00023172"/>
    </source>
</evidence>
<dbReference type="Pfam" id="PF13356">
    <property type="entry name" value="Arm-DNA-bind_3"/>
    <property type="match status" value="1"/>
</dbReference>
<dbReference type="EMBL" id="CP071060">
    <property type="protein sequence ID" value="QSI78787.1"/>
    <property type="molecule type" value="Genomic_DNA"/>
</dbReference>
<dbReference type="PANTHER" id="PTHR30629:SF2">
    <property type="entry name" value="PROPHAGE INTEGRASE INTS-RELATED"/>
    <property type="match status" value="1"/>
</dbReference>
<dbReference type="Proteomes" id="UP000663570">
    <property type="component" value="Chromosome"/>
</dbReference>
<protein>
    <submittedName>
        <fullName evidence="8">Tyrosine-type recombinase/integrase</fullName>
    </submittedName>
</protein>
<dbReference type="InterPro" id="IPR025166">
    <property type="entry name" value="Integrase_DNA_bind_dom"/>
</dbReference>
<feature type="domain" description="Tyr recombinase" evidence="6">
    <location>
        <begin position="199"/>
        <end position="385"/>
    </location>
</feature>
<dbReference type="Pfam" id="PF00589">
    <property type="entry name" value="Phage_integrase"/>
    <property type="match status" value="1"/>
</dbReference>
<evidence type="ECO:0000256" key="1">
    <source>
        <dbReference type="ARBA" id="ARBA00008857"/>
    </source>
</evidence>
<comment type="similarity">
    <text evidence="1">Belongs to the 'phage' integrase family.</text>
</comment>
<dbReference type="Gene3D" id="3.30.160.390">
    <property type="entry name" value="Integrase, DNA-binding domain"/>
    <property type="match status" value="1"/>
</dbReference>
<dbReference type="Gene3D" id="1.10.150.130">
    <property type="match status" value="1"/>
</dbReference>
<gene>
    <name evidence="8" type="ORF">JY500_09350</name>
</gene>
<evidence type="ECO:0000259" key="6">
    <source>
        <dbReference type="PROSITE" id="PS51898"/>
    </source>
</evidence>
<evidence type="ECO:0000259" key="7">
    <source>
        <dbReference type="PROSITE" id="PS51900"/>
    </source>
</evidence>
<evidence type="ECO:0000256" key="3">
    <source>
        <dbReference type="ARBA" id="ARBA00023125"/>
    </source>
</evidence>
<dbReference type="InterPro" id="IPR002104">
    <property type="entry name" value="Integrase_catalytic"/>
</dbReference>
<evidence type="ECO:0000313" key="8">
    <source>
        <dbReference type="EMBL" id="QSI78787.1"/>
    </source>
</evidence>
<proteinExistence type="inferred from homology"/>
<dbReference type="PROSITE" id="PS51898">
    <property type="entry name" value="TYR_RECOMBINASE"/>
    <property type="match status" value="1"/>
</dbReference>
<dbReference type="CDD" id="cd00801">
    <property type="entry name" value="INT_P4_C"/>
    <property type="match status" value="1"/>
</dbReference>
<keyword evidence="2" id="KW-0229">DNA integration</keyword>
<keyword evidence="9" id="KW-1185">Reference proteome</keyword>
<dbReference type="InterPro" id="IPR050808">
    <property type="entry name" value="Phage_Integrase"/>
</dbReference>
<dbReference type="PANTHER" id="PTHR30629">
    <property type="entry name" value="PROPHAGE INTEGRASE"/>
    <property type="match status" value="1"/>
</dbReference>
<dbReference type="SUPFAM" id="SSF56349">
    <property type="entry name" value="DNA breaking-rejoining enzymes"/>
    <property type="match status" value="1"/>
</dbReference>
<evidence type="ECO:0000256" key="5">
    <source>
        <dbReference type="PROSITE-ProRule" id="PRU01248"/>
    </source>
</evidence>
<dbReference type="InterPro" id="IPR053876">
    <property type="entry name" value="Phage_int_M"/>
</dbReference>
<dbReference type="InterPro" id="IPR038488">
    <property type="entry name" value="Integrase_DNA-bd_sf"/>
</dbReference>
<sequence length="411" mass="47030">MPLSDTKLRSAKPAEKPYKLGDSDGLYAYVAASGRISFRYDYRLHGRRETVTYGRYPDVSLAEARELHRGARRLVAAGKSPANEKQLAKEEHAKAETLKEFAALWLNENQVSEGWRTCQLQWLERDVYPKIGALKLREIEPRDILNLVDDIKNRRNAPHSAFRVRGILNQIFDYAVARQATTYNPVKAIPARIIVKPQARTRVLAPSEIRNFIEKLDTTGTTPTVKILFRLLFLTMVRVSELRSARWNEFDLDRAIWEIPAEKMKMKRPHIVFLSRQATALLRELRALTGRSEQCFPGRTSTRMPVGKPTLNSVLYALEERAERTGEAWEHFTIHDIRRTVATMLHEAGWSSDVVEKALAHEVGKSKSAIPYNRAEYSEQRKAMMQALADMLDEISPKLARPPLSPLFLSR</sequence>
<dbReference type="InterPro" id="IPR010998">
    <property type="entry name" value="Integrase_recombinase_N"/>
</dbReference>
<keyword evidence="4" id="KW-0233">DNA recombination</keyword>
<dbReference type="Pfam" id="PF22022">
    <property type="entry name" value="Phage_int_M"/>
    <property type="match status" value="1"/>
</dbReference>
<keyword evidence="3 5" id="KW-0238">DNA-binding</keyword>
<feature type="domain" description="Core-binding (CB)" evidence="7">
    <location>
        <begin position="96"/>
        <end position="176"/>
    </location>
</feature>
<dbReference type="InterPro" id="IPR044068">
    <property type="entry name" value="CB"/>
</dbReference>
<dbReference type="Gene3D" id="1.10.443.10">
    <property type="entry name" value="Intergrase catalytic core"/>
    <property type="match status" value="1"/>
</dbReference>
<evidence type="ECO:0000256" key="2">
    <source>
        <dbReference type="ARBA" id="ARBA00022908"/>
    </source>
</evidence>